<name>A0A1I4WXM4_9GAMM</name>
<evidence type="ECO:0000313" key="1">
    <source>
        <dbReference type="EMBL" id="SFN18162.1"/>
    </source>
</evidence>
<reference evidence="2" key="1">
    <citation type="submission" date="2016-10" db="EMBL/GenBank/DDBJ databases">
        <authorList>
            <person name="Varghese N."/>
            <person name="Submissions S."/>
        </authorList>
    </citation>
    <scope>NUCLEOTIDE SEQUENCE [LARGE SCALE GENOMIC DNA]</scope>
    <source>
        <strain evidence="2">OV426</strain>
    </source>
</reference>
<proteinExistence type="predicted"/>
<organism evidence="1 2">
    <name type="scientific">Candidatus Pantoea varia</name>
    <dbReference type="NCBI Taxonomy" id="1881036"/>
    <lineage>
        <taxon>Bacteria</taxon>
        <taxon>Pseudomonadati</taxon>
        <taxon>Pseudomonadota</taxon>
        <taxon>Gammaproteobacteria</taxon>
        <taxon>Enterobacterales</taxon>
        <taxon>Erwiniaceae</taxon>
        <taxon>Pantoea</taxon>
    </lineage>
</organism>
<protein>
    <submittedName>
        <fullName evidence="1">Uncharacterized protein</fullName>
    </submittedName>
</protein>
<dbReference type="Proteomes" id="UP000198968">
    <property type="component" value="Unassembled WGS sequence"/>
</dbReference>
<keyword evidence="2" id="KW-1185">Reference proteome</keyword>
<gene>
    <name evidence="1" type="ORF">SAMN05428971_0393</name>
</gene>
<sequence length="129" mass="15324">MKSNLTIHLDLKEMWLLLKDNEANILSELNSIGVDEFCFKHITKVNEWEFYAFISEARKFKYLKGVISFLVDESFMQTVNVNGWECTRFSILPEQVREIIDVLNIKKEKKTLLKKQKKIDKSYANNFRL</sequence>
<dbReference type="EMBL" id="FOVG01000001">
    <property type="protein sequence ID" value="SFN18162.1"/>
    <property type="molecule type" value="Genomic_DNA"/>
</dbReference>
<accession>A0A1I4WXM4</accession>
<evidence type="ECO:0000313" key="2">
    <source>
        <dbReference type="Proteomes" id="UP000198968"/>
    </source>
</evidence>
<dbReference type="AlphaFoldDB" id="A0A1I4WXM4"/>